<organism evidence="5 6">
    <name type="scientific">Serratia plymuthica</name>
    <dbReference type="NCBI Taxonomy" id="82996"/>
    <lineage>
        <taxon>Bacteria</taxon>
        <taxon>Pseudomonadati</taxon>
        <taxon>Pseudomonadota</taxon>
        <taxon>Gammaproteobacteria</taxon>
        <taxon>Enterobacterales</taxon>
        <taxon>Yersiniaceae</taxon>
        <taxon>Serratia</taxon>
    </lineage>
</organism>
<evidence type="ECO:0000256" key="1">
    <source>
        <dbReference type="ARBA" id="ARBA00001933"/>
    </source>
</evidence>
<evidence type="ECO:0000313" key="6">
    <source>
        <dbReference type="Proteomes" id="UP000248196"/>
    </source>
</evidence>
<dbReference type="Gene3D" id="3.40.50.1100">
    <property type="match status" value="2"/>
</dbReference>
<dbReference type="InterPro" id="IPR000634">
    <property type="entry name" value="Ser/Thr_deHydtase_PyrdxlP-BS"/>
</dbReference>
<reference evidence="5 6" key="1">
    <citation type="submission" date="2017-11" db="EMBL/GenBank/DDBJ databases">
        <title>Genome sequence of the oocydin A producing rhizobacterium Serratia plymuthica 4Rx5.</title>
        <authorList>
            <person name="Matilla M.A."/>
            <person name="Udaondo Z."/>
            <person name="Salmond G.P.C."/>
        </authorList>
    </citation>
    <scope>NUCLEOTIDE SEQUENCE [LARGE SCALE GENOMIC DNA]</scope>
    <source>
        <strain evidence="5 6">4Rx5</strain>
    </source>
</reference>
<dbReference type="GO" id="GO:0003941">
    <property type="term" value="F:L-serine ammonia-lyase activity"/>
    <property type="evidence" value="ECO:0007669"/>
    <property type="project" value="TreeGrafter"/>
</dbReference>
<dbReference type="EMBL" id="PESE01000002">
    <property type="protein sequence ID" value="PYD39330.1"/>
    <property type="molecule type" value="Genomic_DNA"/>
</dbReference>
<dbReference type="AlphaFoldDB" id="A0A318NZS4"/>
<dbReference type="Pfam" id="PF00291">
    <property type="entry name" value="PALP"/>
    <property type="match status" value="1"/>
</dbReference>
<evidence type="ECO:0000256" key="3">
    <source>
        <dbReference type="ARBA" id="ARBA00023239"/>
    </source>
</evidence>
<name>A0A318NZS4_SERPL</name>
<evidence type="ECO:0000259" key="4">
    <source>
        <dbReference type="Pfam" id="PF00291"/>
    </source>
</evidence>
<dbReference type="GO" id="GO:0004794">
    <property type="term" value="F:threonine deaminase activity"/>
    <property type="evidence" value="ECO:0007669"/>
    <property type="project" value="TreeGrafter"/>
</dbReference>
<protein>
    <submittedName>
        <fullName evidence="5">Serine dehydratase</fullName>
    </submittedName>
</protein>
<feature type="domain" description="Tryptophan synthase beta chain-like PALP" evidence="4">
    <location>
        <begin position="21"/>
        <end position="304"/>
    </location>
</feature>
<dbReference type="PANTHER" id="PTHR48078:SF6">
    <property type="entry name" value="L-THREONINE DEHYDRATASE CATABOLIC TDCB"/>
    <property type="match status" value="1"/>
</dbReference>
<dbReference type="InterPro" id="IPR001926">
    <property type="entry name" value="TrpB-like_PALP"/>
</dbReference>
<dbReference type="OrthoDB" id="9811476at2"/>
<proteinExistence type="predicted"/>
<dbReference type="GO" id="GO:0006565">
    <property type="term" value="P:L-serine catabolic process"/>
    <property type="evidence" value="ECO:0007669"/>
    <property type="project" value="TreeGrafter"/>
</dbReference>
<dbReference type="SUPFAM" id="SSF53686">
    <property type="entry name" value="Tryptophan synthase beta subunit-like PLP-dependent enzymes"/>
    <property type="match status" value="1"/>
</dbReference>
<dbReference type="PROSITE" id="PS00165">
    <property type="entry name" value="DEHYDRATASE_SER_THR"/>
    <property type="match status" value="1"/>
</dbReference>
<dbReference type="RefSeq" id="WP_004942511.1">
    <property type="nucleotide sequence ID" value="NZ_PESE01000002.1"/>
</dbReference>
<evidence type="ECO:0000256" key="2">
    <source>
        <dbReference type="ARBA" id="ARBA00022898"/>
    </source>
</evidence>
<dbReference type="Proteomes" id="UP000248196">
    <property type="component" value="Unassembled WGS sequence"/>
</dbReference>
<keyword evidence="2" id="KW-0663">Pyridoxal phosphate</keyword>
<comment type="caution">
    <text evidence="5">The sequence shown here is derived from an EMBL/GenBank/DDBJ whole genome shotgun (WGS) entry which is preliminary data.</text>
</comment>
<dbReference type="GO" id="GO:0006567">
    <property type="term" value="P:L-threonine catabolic process"/>
    <property type="evidence" value="ECO:0007669"/>
    <property type="project" value="TreeGrafter"/>
</dbReference>
<evidence type="ECO:0000313" key="5">
    <source>
        <dbReference type="EMBL" id="PYD39330.1"/>
    </source>
</evidence>
<sequence>MTTLIEFNAVVAAAERLAGKVIRTPTIAGSRLAEKIQRPVFLKLENTQLGGSFKARGVLNKFLSLKGDFNETRFVAVSGGNFGIAIAEAAKIFGANVTIIMPPNAPATSVDRVRDLGSSVIIESDVHAAFERAKVMADEGYVVIDDCNDSLIAEGHGTLALEFIADCPELTDVFIAVGGGGMLAGAATALKAIKPDIRIWGVETAGASSMHQALRAGKPVNIDVTSIISTLGVPIIDEMMLAHAQAYAEDIVVVSDKAAIDGMLAFGEQAKLWVELASGALIPAVIATAPKLPSDAVIGIVVCGGNISHHDMAKWVAYSQEL</sequence>
<keyword evidence="3" id="KW-0456">Lyase</keyword>
<dbReference type="InterPro" id="IPR036052">
    <property type="entry name" value="TrpB-like_PALP_sf"/>
</dbReference>
<dbReference type="PANTHER" id="PTHR48078">
    <property type="entry name" value="THREONINE DEHYDRATASE, MITOCHONDRIAL-RELATED"/>
    <property type="match status" value="1"/>
</dbReference>
<comment type="cofactor">
    <cofactor evidence="1">
        <name>pyridoxal 5'-phosphate</name>
        <dbReference type="ChEBI" id="CHEBI:597326"/>
    </cofactor>
</comment>
<dbReference type="GO" id="GO:0009097">
    <property type="term" value="P:isoleucine biosynthetic process"/>
    <property type="evidence" value="ECO:0007669"/>
    <property type="project" value="TreeGrafter"/>
</dbReference>
<accession>A0A318NZS4</accession>
<dbReference type="GO" id="GO:0030170">
    <property type="term" value="F:pyridoxal phosphate binding"/>
    <property type="evidence" value="ECO:0007669"/>
    <property type="project" value="InterPro"/>
</dbReference>
<gene>
    <name evidence="5" type="ORF">CT690_09940</name>
</gene>
<dbReference type="InterPro" id="IPR050147">
    <property type="entry name" value="Ser/Thr_Dehydratase"/>
</dbReference>